<evidence type="ECO:0000313" key="2">
    <source>
        <dbReference type="EMBL" id="ARP81246.1"/>
    </source>
</evidence>
<keyword evidence="3" id="KW-1185">Reference proteome</keyword>
<reference evidence="2 3" key="1">
    <citation type="submission" date="2017-05" db="EMBL/GenBank/DDBJ databases">
        <title>Complete and WGS of Bordetella genogroups.</title>
        <authorList>
            <person name="Spilker T."/>
            <person name="LiPuma J."/>
        </authorList>
    </citation>
    <scope>NUCLEOTIDE SEQUENCE [LARGE SCALE GENOMIC DNA]</scope>
    <source>
        <strain evidence="2 3">AU19157</strain>
    </source>
</reference>
<proteinExistence type="predicted"/>
<dbReference type="InterPro" id="IPR051049">
    <property type="entry name" value="Dienelactone_hydrolase-like"/>
</dbReference>
<dbReference type="InterPro" id="IPR029058">
    <property type="entry name" value="AB_hydrolase_fold"/>
</dbReference>
<dbReference type="GO" id="GO:0016787">
    <property type="term" value="F:hydrolase activity"/>
    <property type="evidence" value="ECO:0007669"/>
    <property type="project" value="InterPro"/>
</dbReference>
<dbReference type="Proteomes" id="UP000194151">
    <property type="component" value="Chromosome"/>
</dbReference>
<evidence type="ECO:0000313" key="3">
    <source>
        <dbReference type="Proteomes" id="UP000194151"/>
    </source>
</evidence>
<name>A0A1W6YJH1_9BORD</name>
<dbReference type="PANTHER" id="PTHR46623:SF6">
    <property type="entry name" value="ALPHA_BETA-HYDROLASES SUPERFAMILY PROTEIN"/>
    <property type="match status" value="1"/>
</dbReference>
<accession>A0A1W6YJH1</accession>
<feature type="domain" description="Dienelactone hydrolase" evidence="1">
    <location>
        <begin position="21"/>
        <end position="232"/>
    </location>
</feature>
<dbReference type="OrthoDB" id="62567at2"/>
<dbReference type="KEGG" id="bgv:CAL12_10615"/>
<dbReference type="EMBL" id="CP021108">
    <property type="protein sequence ID" value="ARP81246.1"/>
    <property type="molecule type" value="Genomic_DNA"/>
</dbReference>
<dbReference type="Gene3D" id="3.40.50.1820">
    <property type="entry name" value="alpha/beta hydrolase"/>
    <property type="match status" value="1"/>
</dbReference>
<dbReference type="Pfam" id="PF01738">
    <property type="entry name" value="DLH"/>
    <property type="match status" value="1"/>
</dbReference>
<dbReference type="STRING" id="1416806.CAL12_10615"/>
<dbReference type="SUPFAM" id="SSF53474">
    <property type="entry name" value="alpha/beta-Hydrolases"/>
    <property type="match status" value="1"/>
</dbReference>
<evidence type="ECO:0000259" key="1">
    <source>
        <dbReference type="Pfam" id="PF01738"/>
    </source>
</evidence>
<protein>
    <recommendedName>
        <fullName evidence="1">Dienelactone hydrolase domain-containing protein</fullName>
    </recommendedName>
</protein>
<organism evidence="2 3">
    <name type="scientific">Bordetella genomosp. 8</name>
    <dbReference type="NCBI Taxonomy" id="1416806"/>
    <lineage>
        <taxon>Bacteria</taxon>
        <taxon>Pseudomonadati</taxon>
        <taxon>Pseudomonadota</taxon>
        <taxon>Betaproteobacteria</taxon>
        <taxon>Burkholderiales</taxon>
        <taxon>Alcaligenaceae</taxon>
        <taxon>Bordetella</taxon>
    </lineage>
</organism>
<gene>
    <name evidence="2" type="ORF">CAL12_10615</name>
</gene>
<dbReference type="RefSeq" id="WP_086064443.1">
    <property type="nucleotide sequence ID" value="NZ_CP021108.1"/>
</dbReference>
<dbReference type="AlphaFoldDB" id="A0A1W6YJH1"/>
<dbReference type="InterPro" id="IPR002925">
    <property type="entry name" value="Dienelactn_hydro"/>
</dbReference>
<dbReference type="PANTHER" id="PTHR46623">
    <property type="entry name" value="CARBOXYMETHYLENEBUTENOLIDASE-RELATED"/>
    <property type="match status" value="1"/>
</dbReference>
<sequence>MANFTDIPAQDGRTFQGWQVEPDNWKPGAHGAVIFLAEAYNVNDWARAAAQQYADAGFLVLAPDLYWRQAPGTYLEYTPASQQVCRALYAKMDFDAAVQDTVSCVEYLRRHPASNGRVGMVGFCLGGKIAFLTAARHAVDAAVGYYSIDLDDYFDETPAIGGAAAFHFGALDERVPLRYADEMRRRKQDGQDLEVLVYPKAGHGFARAGQPPFEPDSAAQANRHTFELLRRALS</sequence>